<sequence>MKLRALTLENVRKFGGKLVAIDSIGDGITMICEANEFGKSTFFDAIYAVVFEKHTATGKSIQSLRPRAGGGVRIGLEVEIDGARYAIEKRFLAQKGASVTDTSRGTVIARDGEAEDWIARHIGASDGGPTGLLWVRQGVLGLEPANAKPAEKDRLAEARRDLLSSVAGEIEQVTGGRTMDRILKRCQEDLDALATGSRLSPRGAWKDAVDAAKALEAELEVLERQCAELSDALNERRATEAELRRLDEPEAKALRETDLAEAREVARAAESHAQKIASAQGELDLALMQHSEAERARDAFIEAVSEAQTASSALEDADRLNSERLRSLKQARDAESALKCALEEAEKATRALREEQRRAERAERIRRAREEVNRIGDLLRQAREHAATASECRARMAANPVTEQALADLEDAEKETARLRSRVAASSVRMHVDYVGDTRLCLAGAQIAGGDAIALKDGAEVEVPGIATLRFELPDATEDHDIETLLAEALAAQAELLARCEVGTLAEVRERARQRQADENAAKLAEQMLRSLAPSGVEALDQALADARETIKDVSDTPVRPAEQVASDLEAAETRDAELRGRLRAAAEAVADAREKAATSDAALAAARDRRKRAEAHAGAADAREARRSALSDAAQVAAAEAEGKARALALLKADAPDAATAAANLKRAEAAFENARKRREHLAERRADLSARIDTRAQEGVEERRDEVAERMRSLAARAERYAAEVAALVRLRDALEMARDGAREAYFEPVQEELRPLLRILHDDAGIDWETDSITPGALRRGGETEAFETLSGGTQEQIAILTRLAFARLFARRGQHLPIILDDALVYSDDDRIVKMFTALNRVALDQQIIVFSCRQLAFAGLGGDRPNIRMEDVA</sequence>
<dbReference type="RefSeq" id="WP_121096403.1">
    <property type="nucleotide sequence ID" value="NZ_UIHC01000045.1"/>
</dbReference>
<dbReference type="SUPFAM" id="SSF52540">
    <property type="entry name" value="P-loop containing nucleoside triphosphate hydrolases"/>
    <property type="match status" value="1"/>
</dbReference>
<accession>A0A3B0MBN2</accession>
<protein>
    <recommendedName>
        <fullName evidence="4">Chromosome partition protein Smc</fullName>
    </recommendedName>
</protein>
<dbReference type="EMBL" id="UIHC01000045">
    <property type="protein sequence ID" value="SUZ33335.1"/>
    <property type="molecule type" value="Genomic_DNA"/>
</dbReference>
<name>A0A3B0MBN2_9RHOB</name>
<organism evidence="2 3">
    <name type="scientific">Roseinatronobacter ekhonensis</name>
    <dbReference type="NCBI Taxonomy" id="254356"/>
    <lineage>
        <taxon>Bacteria</taxon>
        <taxon>Pseudomonadati</taxon>
        <taxon>Pseudomonadota</taxon>
        <taxon>Alphaproteobacteria</taxon>
        <taxon>Rhodobacterales</taxon>
        <taxon>Paracoccaceae</taxon>
        <taxon>Roseinatronobacter</taxon>
    </lineage>
</organism>
<dbReference type="PANTHER" id="PTHR41259">
    <property type="entry name" value="DOUBLE-STRAND BREAK REPAIR RAD50 ATPASE, PUTATIVE-RELATED"/>
    <property type="match status" value="1"/>
</dbReference>
<feature type="coiled-coil region" evidence="1">
    <location>
        <begin position="659"/>
        <end position="726"/>
    </location>
</feature>
<evidence type="ECO:0008006" key="4">
    <source>
        <dbReference type="Google" id="ProtNLM"/>
    </source>
</evidence>
<dbReference type="AlphaFoldDB" id="A0A3B0MBN2"/>
<evidence type="ECO:0000313" key="2">
    <source>
        <dbReference type="EMBL" id="SUZ33335.1"/>
    </source>
</evidence>
<dbReference type="Gene3D" id="3.40.50.300">
    <property type="entry name" value="P-loop containing nucleotide triphosphate hydrolases"/>
    <property type="match status" value="2"/>
</dbReference>
<proteinExistence type="predicted"/>
<dbReference type="PANTHER" id="PTHR41259:SF1">
    <property type="entry name" value="DOUBLE-STRAND BREAK REPAIR RAD50 ATPASE, PUTATIVE-RELATED"/>
    <property type="match status" value="1"/>
</dbReference>
<evidence type="ECO:0000256" key="1">
    <source>
        <dbReference type="SAM" id="Coils"/>
    </source>
</evidence>
<evidence type="ECO:0000313" key="3">
    <source>
        <dbReference type="Proteomes" id="UP000272908"/>
    </source>
</evidence>
<keyword evidence="3" id="KW-1185">Reference proteome</keyword>
<dbReference type="InterPro" id="IPR027417">
    <property type="entry name" value="P-loop_NTPase"/>
</dbReference>
<dbReference type="Proteomes" id="UP000272908">
    <property type="component" value="Unassembled WGS sequence"/>
</dbReference>
<feature type="coiled-coil region" evidence="1">
    <location>
        <begin position="205"/>
        <end position="242"/>
    </location>
</feature>
<gene>
    <name evidence="2" type="ORF">ROE7235_03104</name>
</gene>
<feature type="coiled-coil region" evidence="1">
    <location>
        <begin position="328"/>
        <end position="422"/>
    </location>
</feature>
<reference evidence="3" key="1">
    <citation type="submission" date="2018-08" db="EMBL/GenBank/DDBJ databases">
        <authorList>
            <person name="Rodrigo-Torres L."/>
            <person name="Arahal R. D."/>
            <person name="Lucena T."/>
        </authorList>
    </citation>
    <scope>NUCLEOTIDE SEQUENCE [LARGE SCALE GENOMIC DNA]</scope>
    <source>
        <strain evidence="3">CECT 7235</strain>
    </source>
</reference>
<keyword evidence="1" id="KW-0175">Coiled coil</keyword>
<dbReference type="OrthoDB" id="7069379at2"/>